<evidence type="ECO:0000313" key="2">
    <source>
        <dbReference type="Proteomes" id="UP001162483"/>
    </source>
</evidence>
<keyword evidence="2" id="KW-1185">Reference proteome</keyword>
<dbReference type="Proteomes" id="UP001162483">
    <property type="component" value="Unassembled WGS sequence"/>
</dbReference>
<evidence type="ECO:0000313" key="1">
    <source>
        <dbReference type="EMBL" id="CAI9603846.1"/>
    </source>
</evidence>
<sequence length="62" mass="7097">SVASLLCCSGQEKKKKKKKSIFGQFSFDNKKKNQEISITIYHQMKAQFVLKKSRYNPPGCAK</sequence>
<organism evidence="1 2">
    <name type="scientific">Staurois parvus</name>
    <dbReference type="NCBI Taxonomy" id="386267"/>
    <lineage>
        <taxon>Eukaryota</taxon>
        <taxon>Metazoa</taxon>
        <taxon>Chordata</taxon>
        <taxon>Craniata</taxon>
        <taxon>Vertebrata</taxon>
        <taxon>Euteleostomi</taxon>
        <taxon>Amphibia</taxon>
        <taxon>Batrachia</taxon>
        <taxon>Anura</taxon>
        <taxon>Neobatrachia</taxon>
        <taxon>Ranoidea</taxon>
        <taxon>Ranidae</taxon>
        <taxon>Staurois</taxon>
    </lineage>
</organism>
<feature type="non-terminal residue" evidence="1">
    <location>
        <position position="1"/>
    </location>
</feature>
<dbReference type="EMBL" id="CATNWA010017893">
    <property type="protein sequence ID" value="CAI9603846.1"/>
    <property type="molecule type" value="Genomic_DNA"/>
</dbReference>
<name>A0ABN9G509_9NEOB</name>
<reference evidence="1" key="1">
    <citation type="submission" date="2023-05" db="EMBL/GenBank/DDBJ databases">
        <authorList>
            <person name="Stuckert A."/>
        </authorList>
    </citation>
    <scope>NUCLEOTIDE SEQUENCE</scope>
</reference>
<proteinExistence type="predicted"/>
<gene>
    <name evidence="1" type="ORF">SPARVUS_LOCUS13382649</name>
</gene>
<protein>
    <submittedName>
        <fullName evidence="1">Uncharacterized protein</fullName>
    </submittedName>
</protein>
<accession>A0ABN9G509</accession>
<comment type="caution">
    <text evidence="1">The sequence shown here is derived from an EMBL/GenBank/DDBJ whole genome shotgun (WGS) entry which is preliminary data.</text>
</comment>